<dbReference type="CDD" id="cd01038">
    <property type="entry name" value="Endonuclease_DUF559"/>
    <property type="match status" value="1"/>
</dbReference>
<dbReference type="Gene3D" id="3.40.50.620">
    <property type="entry name" value="HUPs"/>
    <property type="match status" value="3"/>
</dbReference>
<evidence type="ECO:0000256" key="10">
    <source>
        <dbReference type="ARBA" id="ARBA00048359"/>
    </source>
</evidence>
<dbReference type="Gene3D" id="3.90.740.10">
    <property type="entry name" value="Valyl/Leucyl/Isoleucyl-tRNA synthetase, editing domain"/>
    <property type="match status" value="1"/>
</dbReference>
<evidence type="ECO:0000259" key="14">
    <source>
        <dbReference type="Pfam" id="PF08264"/>
    </source>
</evidence>
<gene>
    <name evidence="11" type="primary">ileS</name>
    <name evidence="15" type="ORF">SAMN06265379_111126</name>
</gene>
<evidence type="ECO:0000256" key="3">
    <source>
        <dbReference type="ARBA" id="ARBA00022723"/>
    </source>
</evidence>
<dbReference type="InterPro" id="IPR033709">
    <property type="entry name" value="Anticodon_Ile_ABEc"/>
</dbReference>
<dbReference type="SUPFAM" id="SSF50677">
    <property type="entry name" value="ValRS/IleRS/LeuRS editing domain"/>
    <property type="match status" value="1"/>
</dbReference>
<comment type="catalytic activity">
    <reaction evidence="10 11">
        <text>tRNA(Ile) + L-isoleucine + ATP = L-isoleucyl-tRNA(Ile) + AMP + diphosphate</text>
        <dbReference type="Rhea" id="RHEA:11060"/>
        <dbReference type="Rhea" id="RHEA-COMP:9666"/>
        <dbReference type="Rhea" id="RHEA-COMP:9695"/>
        <dbReference type="ChEBI" id="CHEBI:30616"/>
        <dbReference type="ChEBI" id="CHEBI:33019"/>
        <dbReference type="ChEBI" id="CHEBI:58045"/>
        <dbReference type="ChEBI" id="CHEBI:78442"/>
        <dbReference type="ChEBI" id="CHEBI:78528"/>
        <dbReference type="ChEBI" id="CHEBI:456215"/>
        <dbReference type="EC" id="6.1.1.5"/>
    </reaction>
</comment>
<dbReference type="InterPro" id="IPR009080">
    <property type="entry name" value="tRNAsynth_Ia_anticodon-bd"/>
</dbReference>
<dbReference type="InterPro" id="IPR002301">
    <property type="entry name" value="Ile-tRNA-ligase"/>
</dbReference>
<comment type="subunit">
    <text evidence="11">Monomer.</text>
</comment>
<comment type="domain">
    <text evidence="11">IleRS has two distinct active sites: one for aminoacylation and one for editing. The misactivated valine is translocated from the active site to the editing site, which sterically excludes the correctly activated isoleucine. The single editing site contains two valyl binding pockets, one specific for each substrate (Val-AMP or Val-tRNA(Ile)).</text>
</comment>
<keyword evidence="1 11" id="KW-0963">Cytoplasm</keyword>
<evidence type="ECO:0000313" key="16">
    <source>
        <dbReference type="Proteomes" id="UP000319040"/>
    </source>
</evidence>
<dbReference type="Pfam" id="PF19302">
    <property type="entry name" value="DUF5915"/>
    <property type="match status" value="1"/>
</dbReference>
<feature type="short sequence motif" description="'HIGH' region" evidence="11">
    <location>
        <begin position="50"/>
        <end position="60"/>
    </location>
</feature>
<organism evidence="15 16">
    <name type="scientific">Saccharicrinis carchari</name>
    <dbReference type="NCBI Taxonomy" id="1168039"/>
    <lineage>
        <taxon>Bacteria</taxon>
        <taxon>Pseudomonadati</taxon>
        <taxon>Bacteroidota</taxon>
        <taxon>Bacteroidia</taxon>
        <taxon>Marinilabiliales</taxon>
        <taxon>Marinilabiliaceae</taxon>
        <taxon>Saccharicrinis</taxon>
    </lineage>
</organism>
<dbReference type="SUPFAM" id="SSF52980">
    <property type="entry name" value="Restriction endonuclease-like"/>
    <property type="match status" value="1"/>
</dbReference>
<feature type="domain" description="DUF559" evidence="13">
    <location>
        <begin position="673"/>
        <end position="780"/>
    </location>
</feature>
<feature type="domain" description="Methionyl/Valyl/Leucyl/Isoleucyl-tRNA synthetase anticodon-binding" evidence="14">
    <location>
        <begin position="943"/>
        <end position="1096"/>
    </location>
</feature>
<dbReference type="GO" id="GO:0005737">
    <property type="term" value="C:cytoplasm"/>
    <property type="evidence" value="ECO:0007669"/>
    <property type="project" value="UniProtKB-SubCell"/>
</dbReference>
<dbReference type="HAMAP" id="MF_02003">
    <property type="entry name" value="Ile_tRNA_synth_type2"/>
    <property type="match status" value="1"/>
</dbReference>
<dbReference type="InterPro" id="IPR023586">
    <property type="entry name" value="Ile-tRNA-ligase_type2"/>
</dbReference>
<dbReference type="Gene3D" id="1.10.730.10">
    <property type="entry name" value="Isoleucyl-tRNA Synthetase, Domain 1"/>
    <property type="match status" value="1"/>
</dbReference>
<dbReference type="GO" id="GO:0008270">
    <property type="term" value="F:zinc ion binding"/>
    <property type="evidence" value="ECO:0007669"/>
    <property type="project" value="UniProtKB-UniRule"/>
</dbReference>
<dbReference type="FunFam" id="3.40.50.620:FF:000205">
    <property type="entry name" value="Isoleucine--tRNA ligase"/>
    <property type="match status" value="1"/>
</dbReference>
<dbReference type="CDD" id="cd07961">
    <property type="entry name" value="Anticodon_Ia_Ile_ABEc"/>
    <property type="match status" value="1"/>
</dbReference>
<dbReference type="NCBIfam" id="TIGR00392">
    <property type="entry name" value="ileS"/>
    <property type="match status" value="1"/>
</dbReference>
<dbReference type="GO" id="GO:0004822">
    <property type="term" value="F:isoleucine-tRNA ligase activity"/>
    <property type="evidence" value="ECO:0007669"/>
    <property type="project" value="UniProtKB-UniRule"/>
</dbReference>
<comment type="function">
    <text evidence="9 11">Catalyzes the attachment of isoleucine to tRNA(Ile). As IleRS can inadvertently accommodate and process structurally similar amino acids such as valine, to avoid such errors it has two additional distinct tRNA(Ile)-dependent editing activities. One activity is designated as 'pretransfer' editing and involves the hydrolysis of activated Val-AMP. The other activity is designated 'posttransfer' editing and involves deacylation of mischarged Val-tRNA(Ile).</text>
</comment>
<evidence type="ECO:0000256" key="2">
    <source>
        <dbReference type="ARBA" id="ARBA00022598"/>
    </source>
</evidence>
<dbReference type="InterPro" id="IPR009008">
    <property type="entry name" value="Val/Leu/Ile-tRNA-synth_edit"/>
</dbReference>
<keyword evidence="5 11" id="KW-0862">Zinc</keyword>
<comment type="cofactor">
    <cofactor evidence="11">
        <name>Zn(2+)</name>
        <dbReference type="ChEBI" id="CHEBI:29105"/>
    </cofactor>
</comment>
<evidence type="ECO:0000256" key="5">
    <source>
        <dbReference type="ARBA" id="ARBA00022833"/>
    </source>
</evidence>
<keyword evidence="16" id="KW-1185">Reference proteome</keyword>
<dbReference type="PRINTS" id="PR00984">
    <property type="entry name" value="TRNASYNTHILE"/>
</dbReference>
<dbReference type="OrthoDB" id="9810365at2"/>
<dbReference type="GO" id="GO:0000049">
    <property type="term" value="F:tRNA binding"/>
    <property type="evidence" value="ECO:0007669"/>
    <property type="project" value="InterPro"/>
</dbReference>
<dbReference type="Gene3D" id="3.40.960.10">
    <property type="entry name" value="VSR Endonuclease"/>
    <property type="match status" value="1"/>
</dbReference>
<keyword evidence="7 11" id="KW-0648">Protein biosynthesis</keyword>
<dbReference type="PANTHER" id="PTHR42780">
    <property type="entry name" value="SOLEUCYL-TRNA SYNTHETASE"/>
    <property type="match status" value="1"/>
</dbReference>
<protein>
    <recommendedName>
        <fullName evidence="11">Isoleucine--tRNA ligase</fullName>
        <ecNumber evidence="11">6.1.1.5</ecNumber>
    </recommendedName>
    <alternativeName>
        <fullName evidence="11">Isoleucyl-tRNA synthetase</fullName>
        <shortName evidence="11">IleRS</shortName>
    </alternativeName>
</protein>
<dbReference type="InterPro" id="IPR011335">
    <property type="entry name" value="Restrct_endonuc-II-like"/>
</dbReference>
<comment type="subcellular location">
    <subcellularLocation>
        <location evidence="11">Cytoplasm</location>
    </subcellularLocation>
</comment>
<comment type="similarity">
    <text evidence="11">Belongs to the class-I aminoacyl-tRNA synthetase family. IleS type 2 subfamily.</text>
</comment>
<dbReference type="EMBL" id="FXTB01000011">
    <property type="protein sequence ID" value="SMO88050.1"/>
    <property type="molecule type" value="Genomic_DNA"/>
</dbReference>
<dbReference type="PANTHER" id="PTHR42780:SF1">
    <property type="entry name" value="ISOLEUCINE--TRNA LIGASE, CYTOPLASMIC"/>
    <property type="match status" value="1"/>
</dbReference>
<dbReference type="InterPro" id="IPR013155">
    <property type="entry name" value="M/V/L/I-tRNA-synth_anticd-bd"/>
</dbReference>
<proteinExistence type="inferred from homology"/>
<dbReference type="GO" id="GO:0006428">
    <property type="term" value="P:isoleucyl-tRNA aminoacylation"/>
    <property type="evidence" value="ECO:0007669"/>
    <property type="project" value="UniProtKB-UniRule"/>
</dbReference>
<dbReference type="GO" id="GO:0002161">
    <property type="term" value="F:aminoacyl-tRNA deacylase activity"/>
    <property type="evidence" value="ECO:0007669"/>
    <property type="project" value="InterPro"/>
</dbReference>
<dbReference type="GO" id="GO:0005524">
    <property type="term" value="F:ATP binding"/>
    <property type="evidence" value="ECO:0007669"/>
    <property type="project" value="UniProtKB-UniRule"/>
</dbReference>
<dbReference type="InterPro" id="IPR014729">
    <property type="entry name" value="Rossmann-like_a/b/a_fold"/>
</dbReference>
<feature type="binding site" evidence="11">
    <location>
        <position position="859"/>
    </location>
    <ligand>
        <name>ATP</name>
        <dbReference type="ChEBI" id="CHEBI:30616"/>
    </ligand>
</feature>
<evidence type="ECO:0000256" key="4">
    <source>
        <dbReference type="ARBA" id="ARBA00022741"/>
    </source>
</evidence>
<dbReference type="Proteomes" id="UP000319040">
    <property type="component" value="Unassembled WGS sequence"/>
</dbReference>
<evidence type="ECO:0000256" key="8">
    <source>
        <dbReference type="ARBA" id="ARBA00023146"/>
    </source>
</evidence>
<dbReference type="Pfam" id="PF00133">
    <property type="entry name" value="tRNA-synt_1"/>
    <property type="match status" value="2"/>
</dbReference>
<keyword evidence="2 11" id="KW-0436">Ligase</keyword>
<dbReference type="RefSeq" id="WP_142534572.1">
    <property type="nucleotide sequence ID" value="NZ_FXTB01000011.1"/>
</dbReference>
<evidence type="ECO:0000256" key="7">
    <source>
        <dbReference type="ARBA" id="ARBA00022917"/>
    </source>
</evidence>
<dbReference type="SUPFAM" id="SSF47323">
    <property type="entry name" value="Anticodon-binding domain of a subclass of class I aminoacyl-tRNA synthetases"/>
    <property type="match status" value="1"/>
</dbReference>
<reference evidence="15 16" key="1">
    <citation type="submission" date="2017-05" db="EMBL/GenBank/DDBJ databases">
        <authorList>
            <person name="Varghese N."/>
            <person name="Submissions S."/>
        </authorList>
    </citation>
    <scope>NUCLEOTIDE SEQUENCE [LARGE SCALE GENOMIC DNA]</scope>
    <source>
        <strain evidence="15 16">DSM 27040</strain>
    </source>
</reference>
<dbReference type="InterPro" id="IPR047216">
    <property type="entry name" value="Endonuclease_DUF559_bact"/>
</dbReference>
<dbReference type="Pfam" id="PF04480">
    <property type="entry name" value="DUF559"/>
    <property type="match status" value="1"/>
</dbReference>
<keyword evidence="3 11" id="KW-0479">Metal-binding</keyword>
<evidence type="ECO:0000256" key="9">
    <source>
        <dbReference type="ARBA" id="ARBA00025217"/>
    </source>
</evidence>
<keyword evidence="4 11" id="KW-0547">Nucleotide-binding</keyword>
<evidence type="ECO:0000313" key="15">
    <source>
        <dbReference type="EMBL" id="SMO88050.1"/>
    </source>
</evidence>
<dbReference type="Pfam" id="PF08264">
    <property type="entry name" value="Anticodon_1"/>
    <property type="match status" value="1"/>
</dbReference>
<feature type="short sequence motif" description="'KMSKS' region" evidence="11">
    <location>
        <begin position="856"/>
        <end position="860"/>
    </location>
</feature>
<name>A0A521EY22_SACCC</name>
<dbReference type="InterPro" id="IPR007569">
    <property type="entry name" value="DUF559"/>
</dbReference>
<feature type="domain" description="Aminoacyl-tRNA synthetase class Ia" evidence="12">
    <location>
        <begin position="803"/>
        <end position="894"/>
    </location>
</feature>
<keyword evidence="6 11" id="KW-0067">ATP-binding</keyword>
<evidence type="ECO:0000259" key="13">
    <source>
        <dbReference type="Pfam" id="PF04480"/>
    </source>
</evidence>
<keyword evidence="8 11" id="KW-0030">Aminoacyl-tRNA synthetase</keyword>
<evidence type="ECO:0000256" key="11">
    <source>
        <dbReference type="HAMAP-Rule" id="MF_02003"/>
    </source>
</evidence>
<accession>A0A521EY22</accession>
<evidence type="ECO:0000256" key="6">
    <source>
        <dbReference type="ARBA" id="ARBA00022840"/>
    </source>
</evidence>
<sequence length="1312" mass="149279">MSTRFKEYKGLDLSKINKEVLQQWEANNTFERSVTTREGNPTFVFYEGPPSANGLPGIHHVISRSLKDIICRYKTQQGFEVKRKAGWDTHGLPVELGVEKSLGITKEDIGKKISVAEYNAACRKDVMKYTDKWEDLTNKMGYWVDMDNPYVTYDSKYIETLWYLLKELYAKGLLYKGYTIQPYSPAAGTGLSTHELNQPGCYRDVKDTTCTAQFKVIKNDDSAFLFQDVDSELFFLAWTTTPWTLPSNTALAVGPGVTYQKVKTYNPYNGKPIVVVLAKDLVSAYFDPKSAGLPMEDYKPGDKKIPYQLGDEYSGKQLEGLRYEQLIPWIKPDGDAFRVILGDYVTTEDGTGMVHIAPTFGADDDRVAKMAGIAPLILIDKEGKQNPMVDKTGKLFLIKDLDSTFVKDFVDLDTYMEYSGRYVKNEFNEELSDQDVTLDVDISVMLKLQNRAFKVEKYVHSYPHCWRTDKPVLYYPLDSWFIKTTAVKERMMELNDTINWKPESTGKGRFGKWLENLVDWNLSRSRYWGTPLPIWRTEDGSVEKCIGSIEELTEEIKKSVEAGVMEKSPYGDFKAGDFSKENYDLVDLHRPYVDDIVLVSDNGEKMFREPDLIDVWFDSGAMPYAQMHYPFETEAPSNFPQGEGIAPPILPQGEGGVTAKYQTARKSMYSLLKELADDKRKNQTEAEQLLWEALRGKNLEGYKFRRQHVIDDFIVDFVCLSTKTIIEVDGGYHNKPEIKEADQLRTNILTNLGYKVIRFTNEQVIGDPEEVLKEILKTLQATASRINPQEALANSSTSPHSGGLRGAFPADFIAEGVDQTRGWFFTLHALGTMLFDSVAFKNIISNGLVLDKKGNKMSKRLGNAIDPFEVIEEFGSDPLRWYMITNAQPWDNLKFDINGVDEVKRKFFGTLYNTYSFFALYANVDGFVCSEKEIPVEERPEIDRWIISLLNSLIKEVSECYEAYEPTKAGRAIQNFVTENLSNWYVRLNRKRFWGGNYTEDKIAAYQTLYTCLETVCMLSAPIAPFFMDRLYNDLTSVSGNAAFDSVHLSSFPKHNPQRINKALEQRMLYAQSISSMVLGLRRKESLKVRQPLQKITIPILDMDFKEQVEKVKDLILAEVNVKEIDFLTDTSGVLVKKIKPNFKTLGPKYGKMMKQIAGFVNAMEQQEIATIEREEKIDARINGQTIEISLEDVEITSEDIPGWLVASEGKITVALDVNITEDLKQEGIAREFVNRIQNLRKDSGFDVTDKIILTISKNDATDRAVLNFKDYIASQTLAEEIMLVDKCNEDDAKLVEIDSGVSICICVRRNA</sequence>
<dbReference type="SUPFAM" id="SSF52374">
    <property type="entry name" value="Nucleotidylyl transferase"/>
    <property type="match status" value="2"/>
</dbReference>
<evidence type="ECO:0000256" key="1">
    <source>
        <dbReference type="ARBA" id="ARBA00022490"/>
    </source>
</evidence>
<dbReference type="EC" id="6.1.1.5" evidence="11"/>
<dbReference type="InterPro" id="IPR002300">
    <property type="entry name" value="aa-tRNA-synth_Ia"/>
</dbReference>
<evidence type="ECO:0000259" key="12">
    <source>
        <dbReference type="Pfam" id="PF00133"/>
    </source>
</evidence>
<feature type="domain" description="Aminoacyl-tRNA synthetase class Ia" evidence="12">
    <location>
        <begin position="20"/>
        <end position="635"/>
    </location>
</feature>